<evidence type="ECO:0000256" key="2">
    <source>
        <dbReference type="ARBA" id="ARBA00022618"/>
    </source>
</evidence>
<dbReference type="PIRSF" id="PIRSF003101">
    <property type="entry name" value="FtsA"/>
    <property type="match status" value="1"/>
</dbReference>
<evidence type="ECO:0000256" key="6">
    <source>
        <dbReference type="PIRNR" id="PIRNR003101"/>
    </source>
</evidence>
<organism evidence="9">
    <name type="scientific">uncultured Cytophagales bacterium</name>
    <dbReference type="NCBI Taxonomy" id="158755"/>
    <lineage>
        <taxon>Bacteria</taxon>
        <taxon>Pseudomonadati</taxon>
        <taxon>Bacteroidota</taxon>
        <taxon>Sphingobacteriia</taxon>
        <taxon>Sphingobacteriales</taxon>
        <taxon>environmental samples</taxon>
    </lineage>
</organism>
<dbReference type="GO" id="GO:0043093">
    <property type="term" value="P:FtsZ-dependent cytokinesis"/>
    <property type="evidence" value="ECO:0007669"/>
    <property type="project" value="UniProtKB-UniRule"/>
</dbReference>
<evidence type="ECO:0000256" key="4">
    <source>
        <dbReference type="ARBA" id="ARBA00023306"/>
    </source>
</evidence>
<dbReference type="HAMAP" id="MF_02033">
    <property type="entry name" value="FtsA"/>
    <property type="match status" value="1"/>
</dbReference>
<dbReference type="Gene3D" id="3.30.420.40">
    <property type="match status" value="2"/>
</dbReference>
<evidence type="ECO:0000313" key="9">
    <source>
        <dbReference type="EMBL" id="CAA9294178.1"/>
    </source>
</evidence>
<comment type="similarity">
    <text evidence="5 6">Belongs to the FtsA/MreB family.</text>
</comment>
<dbReference type="PANTHER" id="PTHR32432:SF4">
    <property type="entry name" value="CELL DIVISION PROTEIN FTSA"/>
    <property type="match status" value="1"/>
</dbReference>
<dbReference type="GO" id="GO:0009898">
    <property type="term" value="C:cytoplasmic side of plasma membrane"/>
    <property type="evidence" value="ECO:0007669"/>
    <property type="project" value="UniProtKB-UniRule"/>
</dbReference>
<dbReference type="PANTHER" id="PTHR32432">
    <property type="entry name" value="CELL DIVISION PROTEIN FTSA-RELATED"/>
    <property type="match status" value="1"/>
</dbReference>
<evidence type="ECO:0000259" key="8">
    <source>
        <dbReference type="SMART" id="SM00842"/>
    </source>
</evidence>
<dbReference type="InterPro" id="IPR020823">
    <property type="entry name" value="Cell_div_FtsA"/>
</dbReference>
<dbReference type="SUPFAM" id="SSF53067">
    <property type="entry name" value="Actin-like ATPase domain"/>
    <property type="match status" value="2"/>
</dbReference>
<evidence type="ECO:0000256" key="5">
    <source>
        <dbReference type="HAMAP-Rule" id="MF_02033"/>
    </source>
</evidence>
<dbReference type="NCBIfam" id="TIGR01174">
    <property type="entry name" value="ftsA"/>
    <property type="match status" value="1"/>
</dbReference>
<dbReference type="InterPro" id="IPR003494">
    <property type="entry name" value="SHS2_FtsA"/>
</dbReference>
<dbReference type="InterPro" id="IPR050696">
    <property type="entry name" value="FtsA/MreB"/>
</dbReference>
<evidence type="ECO:0000256" key="3">
    <source>
        <dbReference type="ARBA" id="ARBA00023136"/>
    </source>
</evidence>
<dbReference type="Pfam" id="PF02491">
    <property type="entry name" value="SHS2_FTSA"/>
    <property type="match status" value="1"/>
</dbReference>
<comment type="subcellular location">
    <subcellularLocation>
        <location evidence="5">Cell membrane</location>
        <topology evidence="5">Peripheral membrane protein</topology>
        <orientation evidence="5">Cytoplasmic side</orientation>
    </subcellularLocation>
    <text evidence="5">Localizes to the Z ring in an FtsZ-dependent manner. Targeted to the membrane through a conserved C-terminal amphipathic helix.</text>
</comment>
<comment type="function">
    <text evidence="5 6">Cell division protein that is involved in the assembly of the Z ring. May serve as a membrane anchor for the Z ring.</text>
</comment>
<protein>
    <recommendedName>
        <fullName evidence="5 6">Cell division protein FtsA</fullName>
    </recommendedName>
</protein>
<reference evidence="9" key="1">
    <citation type="submission" date="2020-02" db="EMBL/GenBank/DDBJ databases">
        <authorList>
            <person name="Meier V. D."/>
        </authorList>
    </citation>
    <scope>NUCLEOTIDE SEQUENCE</scope>
    <source>
        <strain evidence="9">AVDCRST_MAG56</strain>
    </source>
</reference>
<evidence type="ECO:0000256" key="7">
    <source>
        <dbReference type="SAM" id="MobiDB-lite"/>
    </source>
</evidence>
<feature type="region of interest" description="Disordered" evidence="7">
    <location>
        <begin position="404"/>
        <end position="435"/>
    </location>
</feature>
<keyword evidence="1 5" id="KW-1003">Cell membrane</keyword>
<dbReference type="GO" id="GO:0032153">
    <property type="term" value="C:cell division site"/>
    <property type="evidence" value="ECO:0007669"/>
    <property type="project" value="UniProtKB-UniRule"/>
</dbReference>
<accession>A0A6J4K2J6</accession>
<dbReference type="InterPro" id="IPR043129">
    <property type="entry name" value="ATPase_NBD"/>
</dbReference>
<name>A0A6J4K2J6_9SPHI</name>
<dbReference type="Pfam" id="PF14450">
    <property type="entry name" value="FtsA"/>
    <property type="match status" value="1"/>
</dbReference>
<evidence type="ECO:0000256" key="1">
    <source>
        <dbReference type="ARBA" id="ARBA00022475"/>
    </source>
</evidence>
<keyword evidence="3 5" id="KW-0472">Membrane</keyword>
<dbReference type="Gene3D" id="3.30.1490.110">
    <property type="match status" value="1"/>
</dbReference>
<sequence>MEEKIVVGLDIGSSKVCAVVGKMNEYGRLEILGLGQAPCSGVVRGVVTNIDRTVDAIVKAINEAETQANVNILEVNVSISGQQIRSIRERTGFTRLSADKEITVEDVMRLNEDMRRIQPPVGNQILHVVPQDYSVDYASGIYDPVGMLGVKLEGEFHVITAPFAAIANIQKCIEKADRLLGKRGQLKIGERVLEPIAAGMAVLMDEEKEAGVAMVDIGGDTTDIAIFHKNIIRHTSVIPFGGNIVTRDIEDGCTIQAKYAELLKIRFGLALSEPASWNEVVSIPVLPGRPPKEISIKNLAYIIEARMEEIVEMIYAELSRAGYDRLTGGIVLTGGGSQLQYLRELFELTTGMHTRIGNPNQHMGRSQNEAVKAPMYAAAVGLVMAGFRAIDERENDYLKAKPVMAAAPAQQPQQPPRKEREQDGNAKQGGGRFFNSILDRTRRFLSDDMDDRMEY</sequence>
<dbReference type="CDD" id="cd24048">
    <property type="entry name" value="ASKHA_NBD_FtsA"/>
    <property type="match status" value="1"/>
</dbReference>
<dbReference type="AlphaFoldDB" id="A0A6J4K2J6"/>
<dbReference type="EMBL" id="CADCTQ010000405">
    <property type="protein sequence ID" value="CAA9294178.1"/>
    <property type="molecule type" value="Genomic_DNA"/>
</dbReference>
<feature type="domain" description="SHS2" evidence="8">
    <location>
        <begin position="6"/>
        <end position="202"/>
    </location>
</feature>
<keyword evidence="4 5" id="KW-0131">Cell cycle</keyword>
<proteinExistence type="inferred from homology"/>
<keyword evidence="2 5" id="KW-0132">Cell division</keyword>
<dbReference type="SMART" id="SM00842">
    <property type="entry name" value="FtsA"/>
    <property type="match status" value="1"/>
</dbReference>
<comment type="subunit">
    <text evidence="5">Self-interacts. Interacts with FtsZ.</text>
</comment>
<gene>
    <name evidence="5" type="primary">ftsA</name>
    <name evidence="9" type="ORF">AVDCRST_MAG56-5812</name>
</gene>